<evidence type="ECO:0000313" key="11">
    <source>
        <dbReference type="EMBL" id="ADU44790.1"/>
    </source>
</evidence>
<dbReference type="eggNOG" id="COG0735">
    <property type="taxonomic scope" value="Bacteria"/>
</dbReference>
<dbReference type="Proteomes" id="UP000001402">
    <property type="component" value="Chromosome"/>
</dbReference>
<accession>E6VPD0</accession>
<dbReference type="FunFam" id="1.10.10.10:FF:000007">
    <property type="entry name" value="Ferric uptake regulation protein"/>
    <property type="match status" value="1"/>
</dbReference>
<dbReference type="Pfam" id="PF01475">
    <property type="entry name" value="FUR"/>
    <property type="match status" value="1"/>
</dbReference>
<dbReference type="SUPFAM" id="SSF46785">
    <property type="entry name" value="Winged helix' DNA-binding domain"/>
    <property type="match status" value="1"/>
</dbReference>
<evidence type="ECO:0000256" key="6">
    <source>
        <dbReference type="ARBA" id="ARBA00022723"/>
    </source>
</evidence>
<keyword evidence="6" id="KW-0479">Metal-binding</keyword>
<dbReference type="GO" id="GO:1900376">
    <property type="term" value="P:regulation of secondary metabolite biosynthetic process"/>
    <property type="evidence" value="ECO:0007669"/>
    <property type="project" value="TreeGrafter"/>
</dbReference>
<sequence length="223" mass="25145">MHVKSEVLASGARWGRVVRGHQKHGKPIGSPANATRSQFLIEVNSQQSIASYSHHQNEDPTVNFRPDSRRFDSADIQPVEINRLAPEPMRPCAVDLLQTVRLRPTAQRLVLTQLLFGSGDRHVTAEMLYEEASGSEVQISLATVYNTLNHFAELGLVRRVSVDGSKTYFDTNVSEHHHLYLENRHELIDVPVSVLPLGGLPEIPEGYEISRIDMVVRLRRKTR</sequence>
<comment type="similarity">
    <text evidence="2">Belongs to the Fur family.</text>
</comment>
<keyword evidence="4" id="KW-0963">Cytoplasm</keyword>
<dbReference type="GO" id="GO:0005737">
    <property type="term" value="C:cytoplasm"/>
    <property type="evidence" value="ECO:0007669"/>
    <property type="project" value="UniProtKB-SubCell"/>
</dbReference>
<dbReference type="KEGG" id="rpx:Rpdx1_3211"/>
<dbReference type="Gene3D" id="1.10.10.10">
    <property type="entry name" value="Winged helix-like DNA-binding domain superfamily/Winged helix DNA-binding domain"/>
    <property type="match status" value="1"/>
</dbReference>
<keyword evidence="7" id="KW-0862">Zinc</keyword>
<comment type="subcellular location">
    <subcellularLocation>
        <location evidence="1">Cytoplasm</location>
    </subcellularLocation>
</comment>
<keyword evidence="8" id="KW-0805">Transcription regulation</keyword>
<keyword evidence="5" id="KW-0678">Repressor</keyword>
<dbReference type="GO" id="GO:0045892">
    <property type="term" value="P:negative regulation of DNA-templated transcription"/>
    <property type="evidence" value="ECO:0007669"/>
    <property type="project" value="TreeGrafter"/>
</dbReference>
<dbReference type="GO" id="GO:0003700">
    <property type="term" value="F:DNA-binding transcription factor activity"/>
    <property type="evidence" value="ECO:0007669"/>
    <property type="project" value="InterPro"/>
</dbReference>
<dbReference type="InterPro" id="IPR036388">
    <property type="entry name" value="WH-like_DNA-bd_sf"/>
</dbReference>
<dbReference type="STRING" id="652103.Rpdx1_3211"/>
<evidence type="ECO:0000256" key="5">
    <source>
        <dbReference type="ARBA" id="ARBA00022491"/>
    </source>
</evidence>
<evidence type="ECO:0000256" key="10">
    <source>
        <dbReference type="ARBA" id="ARBA00023163"/>
    </source>
</evidence>
<keyword evidence="9" id="KW-0238">DNA-binding</keyword>
<dbReference type="NCBIfam" id="NF045677">
    <property type="entry name" value="FeRespRegIrr"/>
    <property type="match status" value="1"/>
</dbReference>
<evidence type="ECO:0000256" key="9">
    <source>
        <dbReference type="ARBA" id="ARBA00023125"/>
    </source>
</evidence>
<dbReference type="GO" id="GO:0000976">
    <property type="term" value="F:transcription cis-regulatory region binding"/>
    <property type="evidence" value="ECO:0007669"/>
    <property type="project" value="TreeGrafter"/>
</dbReference>
<dbReference type="InterPro" id="IPR036390">
    <property type="entry name" value="WH_DNA-bd_sf"/>
</dbReference>
<dbReference type="InterPro" id="IPR002481">
    <property type="entry name" value="FUR"/>
</dbReference>
<dbReference type="CDD" id="cd07153">
    <property type="entry name" value="Fur_like"/>
    <property type="match status" value="1"/>
</dbReference>
<dbReference type="EMBL" id="CP002418">
    <property type="protein sequence ID" value="ADU44790.1"/>
    <property type="molecule type" value="Genomic_DNA"/>
</dbReference>
<evidence type="ECO:0000256" key="1">
    <source>
        <dbReference type="ARBA" id="ARBA00004496"/>
    </source>
</evidence>
<evidence type="ECO:0000256" key="7">
    <source>
        <dbReference type="ARBA" id="ARBA00022833"/>
    </source>
</evidence>
<reference evidence="11" key="1">
    <citation type="submission" date="2010-12" db="EMBL/GenBank/DDBJ databases">
        <title>Complete sequence of Rhodopseudomonas palustris DX-1.</title>
        <authorList>
            <consortium name="US DOE Joint Genome Institute"/>
            <person name="Lucas S."/>
            <person name="Copeland A."/>
            <person name="Lapidus A."/>
            <person name="Cheng J.-F."/>
            <person name="Goodwin L."/>
            <person name="Pitluck S."/>
            <person name="Misra M."/>
            <person name="Chertkov O."/>
            <person name="Detter J.C."/>
            <person name="Han C."/>
            <person name="Tapia R."/>
            <person name="Land M."/>
            <person name="Hauser L."/>
            <person name="Kyrpides N."/>
            <person name="Ivanova N."/>
            <person name="Ovchinnikova G."/>
            <person name="Logan B."/>
            <person name="Oda Y."/>
            <person name="Harwood C."/>
            <person name="Woyke T."/>
        </authorList>
    </citation>
    <scope>NUCLEOTIDE SEQUENCE [LARGE SCALE GENOMIC DNA]</scope>
    <source>
        <strain evidence="11">DX-1</strain>
    </source>
</reference>
<dbReference type="NCBIfam" id="NF045678">
    <property type="entry name" value="TransRegIrrA"/>
    <property type="match status" value="1"/>
</dbReference>
<evidence type="ECO:0000256" key="8">
    <source>
        <dbReference type="ARBA" id="ARBA00023015"/>
    </source>
</evidence>
<evidence type="ECO:0000256" key="2">
    <source>
        <dbReference type="ARBA" id="ARBA00007957"/>
    </source>
</evidence>
<organism evidence="11 12">
    <name type="scientific">Rhodopseudomonas palustris (strain DX-1)</name>
    <dbReference type="NCBI Taxonomy" id="652103"/>
    <lineage>
        <taxon>Bacteria</taxon>
        <taxon>Pseudomonadati</taxon>
        <taxon>Pseudomonadota</taxon>
        <taxon>Alphaproteobacteria</taxon>
        <taxon>Hyphomicrobiales</taxon>
        <taxon>Nitrobacteraceae</taxon>
        <taxon>Rhodopseudomonas</taxon>
    </lineage>
</organism>
<proteinExistence type="inferred from homology"/>
<dbReference type="GO" id="GO:0008270">
    <property type="term" value="F:zinc ion binding"/>
    <property type="evidence" value="ECO:0007669"/>
    <property type="project" value="TreeGrafter"/>
</dbReference>
<dbReference type="PANTHER" id="PTHR33202:SF7">
    <property type="entry name" value="FERRIC UPTAKE REGULATION PROTEIN"/>
    <property type="match status" value="1"/>
</dbReference>
<gene>
    <name evidence="11" type="ordered locus">Rpdx1_3211</name>
</gene>
<evidence type="ECO:0000256" key="3">
    <source>
        <dbReference type="ARBA" id="ARBA00020910"/>
    </source>
</evidence>
<dbReference type="HOGENOM" id="CLU_096072_1_1_5"/>
<name>E6VPD0_RHOPX</name>
<keyword evidence="10" id="KW-0804">Transcription</keyword>
<evidence type="ECO:0000256" key="4">
    <source>
        <dbReference type="ARBA" id="ARBA00022490"/>
    </source>
</evidence>
<evidence type="ECO:0000313" key="12">
    <source>
        <dbReference type="Proteomes" id="UP000001402"/>
    </source>
</evidence>
<protein>
    <recommendedName>
        <fullName evidence="3">Ferric uptake regulation protein</fullName>
    </recommendedName>
</protein>
<dbReference type="AlphaFoldDB" id="E6VPD0"/>
<dbReference type="PANTHER" id="PTHR33202">
    <property type="entry name" value="ZINC UPTAKE REGULATION PROTEIN"/>
    <property type="match status" value="1"/>
</dbReference>